<dbReference type="GO" id="GO:0050660">
    <property type="term" value="F:flavin adenine dinucleotide binding"/>
    <property type="evidence" value="ECO:0007669"/>
    <property type="project" value="InterPro"/>
</dbReference>
<evidence type="ECO:0008006" key="7">
    <source>
        <dbReference type="Google" id="ProtNLM"/>
    </source>
</evidence>
<dbReference type="InterPro" id="IPR051209">
    <property type="entry name" value="FAD-bind_Monooxygenase_sf"/>
</dbReference>
<evidence type="ECO:0000256" key="2">
    <source>
        <dbReference type="ARBA" id="ARBA00022630"/>
    </source>
</evidence>
<dbReference type="VEuPathDB" id="FungiDB:jhhlp_007444"/>
<gene>
    <name evidence="5" type="ORF">jhhlp_007444</name>
</gene>
<dbReference type="InParanoid" id="A0A2N3N130"/>
<dbReference type="PANTHER" id="PTHR42877">
    <property type="entry name" value="L-ORNITHINE N(5)-MONOOXYGENASE-RELATED"/>
    <property type="match status" value="1"/>
</dbReference>
<comment type="caution">
    <text evidence="5">The sequence shown here is derived from an EMBL/GenBank/DDBJ whole genome shotgun (WGS) entry which is preliminary data.</text>
</comment>
<dbReference type="OrthoDB" id="74360at2759"/>
<comment type="similarity">
    <text evidence="1">Belongs to the FAD-binding monooxygenase family.</text>
</comment>
<dbReference type="InterPro" id="IPR020946">
    <property type="entry name" value="Flavin_mOase-like"/>
</dbReference>
<reference evidence="5 6" key="1">
    <citation type="journal article" date="2017" name="G3 (Bethesda)">
        <title>First Draft Genome Sequence of the Pathogenic Fungus Lomentospora prolificans (Formerly Scedosporium prolificans).</title>
        <authorList>
            <person name="Luo R."/>
            <person name="Zimin A."/>
            <person name="Workman R."/>
            <person name="Fan Y."/>
            <person name="Pertea G."/>
            <person name="Grossman N."/>
            <person name="Wear M.P."/>
            <person name="Jia B."/>
            <person name="Miller H."/>
            <person name="Casadevall A."/>
            <person name="Timp W."/>
            <person name="Zhang S.X."/>
            <person name="Salzberg S.L."/>
        </authorList>
    </citation>
    <scope>NUCLEOTIDE SEQUENCE [LARGE SCALE GENOMIC DNA]</scope>
    <source>
        <strain evidence="5 6">JHH-5317</strain>
    </source>
</reference>
<evidence type="ECO:0000313" key="6">
    <source>
        <dbReference type="Proteomes" id="UP000233524"/>
    </source>
</evidence>
<dbReference type="SUPFAM" id="SSF51905">
    <property type="entry name" value="FAD/NAD(P)-binding domain"/>
    <property type="match status" value="3"/>
</dbReference>
<keyword evidence="6" id="KW-1185">Reference proteome</keyword>
<dbReference type="AlphaFoldDB" id="A0A2N3N130"/>
<accession>A0A2N3N130</accession>
<dbReference type="GO" id="GO:0050661">
    <property type="term" value="F:NADP binding"/>
    <property type="evidence" value="ECO:0007669"/>
    <property type="project" value="InterPro"/>
</dbReference>
<sequence>MGSQNSTNYAVLDQHIHKPKPIRVIVIGAGISGIAFAYKAQFLEEVEYVIYEKNTDVGGTWFESRYPGCSCDIPAHSYSYPWVGNPEWSKVYAGAEEIWDFYRARARDYGVYEHAKFSHKVVAAEWNETDGKWTVKVENSSTGEIVVDSAEVVINCAGVLNRWKWPDIEGLHSFKGTLVHTGQYPQELDLTGKRVAVIGAGSSAIQVVPTIQPIVKSLVTFARSPTWVAPQFVGRLAPAGRGTVYTEEQKEKFRNDPEYLKQYRREVDHELNSRFPNFYKGSPAQKLSREIIEQSMREKLAKMDPALREKLIPDFDVGCRRVTPGEGYLEALQEDNVEIVRTAIQKVTAEGVVTSDGKAYDVDVIIAATGYDTSYVPAFQLLGRNGVDLAKRWAVTGAEAYFTCAVPDMPNYFIEVVVGPNTPISNGSLMPSIEAQLEFALCFMEKIQRQGVKSVVVSQEANKDFNDHKDAVMELLTFSGNCNSWYVLLSHFQAAKGRQFMLTEIRYKGGTSDGRIVGPWPGSVNHFLESVKNPRLQDFEFTYSTSNRFAYLGKGLSLRDIKKEDLGWYIRS</sequence>
<dbReference type="STRING" id="41688.A0A2N3N130"/>
<protein>
    <recommendedName>
        <fullName evidence="7">FAD/NAD(P)-binding domain-containing protein</fullName>
    </recommendedName>
</protein>
<keyword evidence="3" id="KW-0274">FAD</keyword>
<dbReference type="Gene3D" id="3.50.50.60">
    <property type="entry name" value="FAD/NAD(P)-binding domain"/>
    <property type="match status" value="2"/>
</dbReference>
<dbReference type="Pfam" id="PF00743">
    <property type="entry name" value="FMO-like"/>
    <property type="match status" value="1"/>
</dbReference>
<keyword evidence="2" id="KW-0285">Flavoprotein</keyword>
<dbReference type="InterPro" id="IPR036188">
    <property type="entry name" value="FAD/NAD-bd_sf"/>
</dbReference>
<evidence type="ECO:0000313" key="5">
    <source>
        <dbReference type="EMBL" id="PKS06127.1"/>
    </source>
</evidence>
<organism evidence="5 6">
    <name type="scientific">Lomentospora prolificans</name>
    <dbReference type="NCBI Taxonomy" id="41688"/>
    <lineage>
        <taxon>Eukaryota</taxon>
        <taxon>Fungi</taxon>
        <taxon>Dikarya</taxon>
        <taxon>Ascomycota</taxon>
        <taxon>Pezizomycotina</taxon>
        <taxon>Sordariomycetes</taxon>
        <taxon>Hypocreomycetidae</taxon>
        <taxon>Microascales</taxon>
        <taxon>Microascaceae</taxon>
        <taxon>Lomentospora</taxon>
    </lineage>
</organism>
<dbReference type="GO" id="GO:0004499">
    <property type="term" value="F:N,N-dimethylaniline monooxygenase activity"/>
    <property type="evidence" value="ECO:0007669"/>
    <property type="project" value="InterPro"/>
</dbReference>
<dbReference type="Proteomes" id="UP000233524">
    <property type="component" value="Unassembled WGS sequence"/>
</dbReference>
<dbReference type="EMBL" id="NLAX01001036">
    <property type="protein sequence ID" value="PKS06127.1"/>
    <property type="molecule type" value="Genomic_DNA"/>
</dbReference>
<evidence type="ECO:0000256" key="3">
    <source>
        <dbReference type="ARBA" id="ARBA00022827"/>
    </source>
</evidence>
<proteinExistence type="inferred from homology"/>
<evidence type="ECO:0000256" key="4">
    <source>
        <dbReference type="ARBA" id="ARBA00023002"/>
    </source>
</evidence>
<evidence type="ECO:0000256" key="1">
    <source>
        <dbReference type="ARBA" id="ARBA00010139"/>
    </source>
</evidence>
<dbReference type="PANTHER" id="PTHR42877:SF11">
    <property type="entry name" value="MONOOXYGENASE, PUTATIVE (AFU_ORTHOLOGUE AFUA_6G13790)-RELATED"/>
    <property type="match status" value="1"/>
</dbReference>
<keyword evidence="4" id="KW-0560">Oxidoreductase</keyword>
<name>A0A2N3N130_9PEZI</name>